<dbReference type="Gene3D" id="2.60.40.10">
    <property type="entry name" value="Immunoglobulins"/>
    <property type="match status" value="1"/>
</dbReference>
<proteinExistence type="predicted"/>
<accession>A7RIY2</accession>
<dbReference type="KEGG" id="nve:5520721"/>
<dbReference type="PANTHER" id="PTHR16165">
    <property type="entry name" value="NXPE FAMILY MEMBER"/>
    <property type="match status" value="1"/>
</dbReference>
<evidence type="ECO:0000256" key="1">
    <source>
        <dbReference type="PROSITE-ProRule" id="PRU00087"/>
    </source>
</evidence>
<dbReference type="InterPro" id="IPR017868">
    <property type="entry name" value="Filamin/ABP280_repeat-like"/>
</dbReference>
<evidence type="ECO:0000313" key="2">
    <source>
        <dbReference type="EMBL" id="EDO48590.1"/>
    </source>
</evidence>
<dbReference type="OMA" id="HYVENTN"/>
<evidence type="ECO:0000313" key="3">
    <source>
        <dbReference type="Proteomes" id="UP000001593"/>
    </source>
</evidence>
<dbReference type="InterPro" id="IPR014756">
    <property type="entry name" value="Ig_E-set"/>
</dbReference>
<dbReference type="HOGENOM" id="CLU_611543_0_0_1"/>
<organism evidence="2 3">
    <name type="scientific">Nematostella vectensis</name>
    <name type="common">Starlet sea anemone</name>
    <dbReference type="NCBI Taxonomy" id="45351"/>
    <lineage>
        <taxon>Eukaryota</taxon>
        <taxon>Metazoa</taxon>
        <taxon>Cnidaria</taxon>
        <taxon>Anthozoa</taxon>
        <taxon>Hexacorallia</taxon>
        <taxon>Actiniaria</taxon>
        <taxon>Edwardsiidae</taxon>
        <taxon>Nematostella</taxon>
    </lineage>
</organism>
<dbReference type="PhylomeDB" id="A7RIY2"/>
<keyword evidence="3" id="KW-1185">Reference proteome</keyword>
<dbReference type="Proteomes" id="UP000001593">
    <property type="component" value="Unassembled WGS sequence"/>
</dbReference>
<dbReference type="EMBL" id="DS469513">
    <property type="protein sequence ID" value="EDO48590.1"/>
    <property type="molecule type" value="Genomic_DNA"/>
</dbReference>
<gene>
    <name evidence="2" type="ORF">NEMVEDRAFT_v1g238639</name>
</gene>
<dbReference type="PANTHER" id="PTHR16165:SF5">
    <property type="entry name" value="NXPE FAMILY MEMBER 3"/>
    <property type="match status" value="1"/>
</dbReference>
<dbReference type="AlphaFoldDB" id="A7RIY2"/>
<dbReference type="Gene3D" id="3.40.50.1110">
    <property type="entry name" value="SGNH hydrolase"/>
    <property type="match status" value="1"/>
</dbReference>
<reference evidence="2 3" key="1">
    <citation type="journal article" date="2007" name="Science">
        <title>Sea anemone genome reveals ancestral eumetazoan gene repertoire and genomic organization.</title>
        <authorList>
            <person name="Putnam N.H."/>
            <person name="Srivastava M."/>
            <person name="Hellsten U."/>
            <person name="Dirks B."/>
            <person name="Chapman J."/>
            <person name="Salamov A."/>
            <person name="Terry A."/>
            <person name="Shapiro H."/>
            <person name="Lindquist E."/>
            <person name="Kapitonov V.V."/>
            <person name="Jurka J."/>
            <person name="Genikhovich G."/>
            <person name="Grigoriev I.V."/>
            <person name="Lucas S.M."/>
            <person name="Steele R.E."/>
            <person name="Finnerty J.R."/>
            <person name="Technau U."/>
            <person name="Martindale M.Q."/>
            <person name="Rokhsar D.S."/>
        </authorList>
    </citation>
    <scope>NUCLEOTIDE SEQUENCE [LARGE SCALE GENOMIC DNA]</scope>
    <source>
        <strain evidence="3">CH2 X CH6</strain>
    </source>
</reference>
<name>A7RIY2_NEMVE</name>
<sequence>MRRDWKQVLRPCRENLTWRENVPSNNPLSTDPELSYITLWDIRPVNQFSRIVIQSQTRNGMKKLIGGDAWRVHLTGPASFAPTVIDNEDGTYDILFVPMEPGKYRLEVMLDYTLCDGLRDPPSDWFIKGNAQGKDQAQGTLGNDRPYILKPLWGVPGIDVIVQSQGTRRPRDVTLQTLPKCNSSCELLWDGLGRWVNNSWTPYKPVLHVAKWPRRKKGLFWVYGDSMAMGFFNSIRKRRLCKELFHRCGYSYSWVYQMNNYNVTLQEFVKKPLQKAKKETDDLDFSVERILNELSQVLFHPEMDSNGVVLLNLGLHYVENTNFTNYQRLITGVIDVLKNGKTMEVNGKTERRRFEGMLIWKTTTAINRQKYTHNHLDSRRFLTCQRVQAFNAFAMDAMCSAGVHVLDVYPLTDSFPEGTGRSDSPNDPVHYRPSVFSSGEDLLEQYFS</sequence>
<dbReference type="InParanoid" id="A7RIY2"/>
<dbReference type="OrthoDB" id="5948380at2759"/>
<protein>
    <submittedName>
        <fullName evidence="2">Uncharacterized protein</fullName>
    </submittedName>
</protein>
<dbReference type="Pfam" id="PF00630">
    <property type="entry name" value="Filamin"/>
    <property type="match status" value="1"/>
</dbReference>
<dbReference type="PROSITE" id="PS50194">
    <property type="entry name" value="FILAMIN_REPEAT"/>
    <property type="match status" value="1"/>
</dbReference>
<dbReference type="InterPro" id="IPR013783">
    <property type="entry name" value="Ig-like_fold"/>
</dbReference>
<dbReference type="SUPFAM" id="SSF81296">
    <property type="entry name" value="E set domains"/>
    <property type="match status" value="1"/>
</dbReference>
<dbReference type="InterPro" id="IPR036514">
    <property type="entry name" value="SGNH_hydro_sf"/>
</dbReference>
<feature type="repeat" description="Filamin" evidence="1">
    <location>
        <begin position="19"/>
        <end position="127"/>
    </location>
</feature>